<sequence length="107" mass="11748">MTARRLWLPGRFPQYQQWNQKTVEEFRANRTVSAASFGPGLVLLHHIGAKSGEARVSASKSGAPDKPAWYYNPLPHPDASIATPNDGVVAVQAVERQLPVNLFRPTG</sequence>
<dbReference type="Gene3D" id="2.30.110.10">
    <property type="entry name" value="Electron Transport, Fmn-binding Protein, Chain A"/>
    <property type="match status" value="1"/>
</dbReference>
<proteinExistence type="predicted"/>
<comment type="caution">
    <text evidence="1">The sequence shown here is derived from an EMBL/GenBank/DDBJ whole genome shotgun (WGS) entry which is preliminary data.</text>
</comment>
<keyword evidence="2" id="KW-1185">Reference proteome</keyword>
<dbReference type="EMBL" id="JACCFM010000001">
    <property type="protein sequence ID" value="NYJ18628.1"/>
    <property type="molecule type" value="Genomic_DNA"/>
</dbReference>
<name>A0A7Z0EBT6_9MICO</name>
<dbReference type="Proteomes" id="UP000537260">
    <property type="component" value="Unassembled WGS sequence"/>
</dbReference>
<dbReference type="AlphaFoldDB" id="A0A7Z0EBT6"/>
<dbReference type="InterPro" id="IPR012349">
    <property type="entry name" value="Split_barrel_FMN-bd"/>
</dbReference>
<protein>
    <submittedName>
        <fullName evidence="1">Uncharacterized protein</fullName>
    </submittedName>
</protein>
<organism evidence="1 2">
    <name type="scientific">Glaciibacter psychrotolerans</name>
    <dbReference type="NCBI Taxonomy" id="670054"/>
    <lineage>
        <taxon>Bacteria</taxon>
        <taxon>Bacillati</taxon>
        <taxon>Actinomycetota</taxon>
        <taxon>Actinomycetes</taxon>
        <taxon>Micrococcales</taxon>
        <taxon>Microbacteriaceae</taxon>
        <taxon>Glaciibacter</taxon>
    </lineage>
</organism>
<evidence type="ECO:0000313" key="1">
    <source>
        <dbReference type="EMBL" id="NYJ18628.1"/>
    </source>
</evidence>
<reference evidence="1 2" key="1">
    <citation type="submission" date="2020-07" db="EMBL/GenBank/DDBJ databases">
        <title>Sequencing the genomes of 1000 actinobacteria strains.</title>
        <authorList>
            <person name="Klenk H.-P."/>
        </authorList>
    </citation>
    <scope>NUCLEOTIDE SEQUENCE [LARGE SCALE GENOMIC DNA]</scope>
    <source>
        <strain evidence="1 2">LI1</strain>
    </source>
</reference>
<gene>
    <name evidence="1" type="ORF">HNR05_000419</name>
</gene>
<accession>A0A7Z0EBT6</accession>
<evidence type="ECO:0000313" key="2">
    <source>
        <dbReference type="Proteomes" id="UP000537260"/>
    </source>
</evidence>
<dbReference type="RefSeq" id="WP_179577508.1">
    <property type="nucleotide sequence ID" value="NZ_JACCFM010000001.1"/>
</dbReference>